<sequence>MAAKRLIKATSGNMKDKLADHKNTGKTTQAATATMANTYANAAVLEKIKNLLRTFHHMKSTKAKS</sequence>
<feature type="compositionally biased region" description="Basic and acidic residues" evidence="1">
    <location>
        <begin position="14"/>
        <end position="23"/>
    </location>
</feature>
<comment type="caution">
    <text evidence="2">The sequence shown here is derived from an EMBL/GenBank/DDBJ whole genome shotgun (WGS) entry which is preliminary data.</text>
</comment>
<gene>
    <name evidence="2" type="primary">A08p015280.1_BraROA</name>
    <name evidence="2" type="ORF">IGI04_030507</name>
</gene>
<dbReference type="Proteomes" id="UP000823674">
    <property type="component" value="Chromosome A08"/>
</dbReference>
<dbReference type="EMBL" id="JADBGQ010000007">
    <property type="protein sequence ID" value="KAG5388966.1"/>
    <property type="molecule type" value="Genomic_DNA"/>
</dbReference>
<reference evidence="2 3" key="1">
    <citation type="submission" date="2021-03" db="EMBL/GenBank/DDBJ databases">
        <authorList>
            <person name="King G.J."/>
            <person name="Bancroft I."/>
            <person name="Baten A."/>
            <person name="Bloomfield J."/>
            <person name="Borpatragohain P."/>
            <person name="He Z."/>
            <person name="Irish N."/>
            <person name="Irwin J."/>
            <person name="Liu K."/>
            <person name="Mauleon R.P."/>
            <person name="Moore J."/>
            <person name="Morris R."/>
            <person name="Ostergaard L."/>
            <person name="Wang B."/>
            <person name="Wells R."/>
        </authorList>
    </citation>
    <scope>NUCLEOTIDE SEQUENCE [LARGE SCALE GENOMIC DNA]</scope>
    <source>
        <strain evidence="2">R-o-18</strain>
        <tissue evidence="2">Leaf</tissue>
    </source>
</reference>
<accession>A0ABQ7LQW8</accession>
<protein>
    <submittedName>
        <fullName evidence="2">Uncharacterized protein</fullName>
    </submittedName>
</protein>
<proteinExistence type="predicted"/>
<evidence type="ECO:0000313" key="3">
    <source>
        <dbReference type="Proteomes" id="UP000823674"/>
    </source>
</evidence>
<feature type="region of interest" description="Disordered" evidence="1">
    <location>
        <begin position="1"/>
        <end position="25"/>
    </location>
</feature>
<organism evidence="2 3">
    <name type="scientific">Brassica rapa subsp. trilocularis</name>
    <dbReference type="NCBI Taxonomy" id="1813537"/>
    <lineage>
        <taxon>Eukaryota</taxon>
        <taxon>Viridiplantae</taxon>
        <taxon>Streptophyta</taxon>
        <taxon>Embryophyta</taxon>
        <taxon>Tracheophyta</taxon>
        <taxon>Spermatophyta</taxon>
        <taxon>Magnoliopsida</taxon>
        <taxon>eudicotyledons</taxon>
        <taxon>Gunneridae</taxon>
        <taxon>Pentapetalae</taxon>
        <taxon>rosids</taxon>
        <taxon>malvids</taxon>
        <taxon>Brassicales</taxon>
        <taxon>Brassicaceae</taxon>
        <taxon>Brassiceae</taxon>
        <taxon>Brassica</taxon>
    </lineage>
</organism>
<evidence type="ECO:0000256" key="1">
    <source>
        <dbReference type="SAM" id="MobiDB-lite"/>
    </source>
</evidence>
<keyword evidence="3" id="KW-1185">Reference proteome</keyword>
<name>A0ABQ7LQW8_BRACM</name>
<evidence type="ECO:0000313" key="2">
    <source>
        <dbReference type="EMBL" id="KAG5388966.1"/>
    </source>
</evidence>